<feature type="binding site" evidence="8">
    <location>
        <position position="67"/>
    </location>
    <ligand>
        <name>Zn(2+)</name>
        <dbReference type="ChEBI" id="CHEBI:29105"/>
        <label>2</label>
        <note>catalytic</note>
    </ligand>
</feature>
<accession>A0ABW5V914</accession>
<evidence type="ECO:0000256" key="4">
    <source>
        <dbReference type="ARBA" id="ARBA00022723"/>
    </source>
</evidence>
<dbReference type="NCBIfam" id="NF000801">
    <property type="entry name" value="PRK00055.1-3"/>
    <property type="match status" value="1"/>
</dbReference>
<feature type="binding site" evidence="8">
    <location>
        <position position="213"/>
    </location>
    <ligand>
        <name>Zn(2+)</name>
        <dbReference type="ChEBI" id="CHEBI:29105"/>
        <label>2</label>
        <note>catalytic</note>
    </ligand>
</feature>
<name>A0ABW5V914_9BACI</name>
<evidence type="ECO:0000313" key="9">
    <source>
        <dbReference type="EMBL" id="MFD2762302.1"/>
    </source>
</evidence>
<evidence type="ECO:0000256" key="6">
    <source>
        <dbReference type="ARBA" id="ARBA00022801"/>
    </source>
</evidence>
<dbReference type="GO" id="GO:0042781">
    <property type="term" value="F:3'-tRNA processing endoribonuclease activity"/>
    <property type="evidence" value="ECO:0007669"/>
    <property type="project" value="UniProtKB-EC"/>
</dbReference>
<keyword evidence="3 8" id="KW-0540">Nuclease</keyword>
<reference evidence="10" key="1">
    <citation type="journal article" date="2019" name="Int. J. Syst. Evol. Microbiol.">
        <title>The Global Catalogue of Microorganisms (GCM) 10K type strain sequencing project: providing services to taxonomists for standard genome sequencing and annotation.</title>
        <authorList>
            <consortium name="The Broad Institute Genomics Platform"/>
            <consortium name="The Broad Institute Genome Sequencing Center for Infectious Disease"/>
            <person name="Wu L."/>
            <person name="Ma J."/>
        </authorList>
    </citation>
    <scope>NUCLEOTIDE SEQUENCE [LARGE SCALE GENOMIC DNA]</scope>
    <source>
        <strain evidence="10">TISTR 1535</strain>
    </source>
</reference>
<organism evidence="9 10">
    <name type="scientific">Lentibacillus juripiscarius</name>
    <dbReference type="NCBI Taxonomy" id="257446"/>
    <lineage>
        <taxon>Bacteria</taxon>
        <taxon>Bacillati</taxon>
        <taxon>Bacillota</taxon>
        <taxon>Bacilli</taxon>
        <taxon>Bacillales</taxon>
        <taxon>Bacillaceae</taxon>
        <taxon>Lentibacillus</taxon>
    </lineage>
</organism>
<evidence type="ECO:0000313" key="10">
    <source>
        <dbReference type="Proteomes" id="UP001597502"/>
    </source>
</evidence>
<dbReference type="NCBIfam" id="NF000800">
    <property type="entry name" value="PRK00055.1-1"/>
    <property type="match status" value="1"/>
</dbReference>
<keyword evidence="6 8" id="KW-0378">Hydrolase</keyword>
<feature type="binding site" evidence="8">
    <location>
        <position position="142"/>
    </location>
    <ligand>
        <name>Zn(2+)</name>
        <dbReference type="ChEBI" id="CHEBI:29105"/>
        <label>1</label>
        <note>catalytic</note>
    </ligand>
</feature>
<comment type="similarity">
    <text evidence="8">Belongs to the RNase Z family.</text>
</comment>
<dbReference type="SUPFAM" id="SSF56281">
    <property type="entry name" value="Metallo-hydrolase/oxidoreductase"/>
    <property type="match status" value="1"/>
</dbReference>
<dbReference type="Proteomes" id="UP001597502">
    <property type="component" value="Unassembled WGS sequence"/>
</dbReference>
<sequence length="309" mass="34396">MELVLLGTGSGVPSKERNVSSIALKLLQEQNSIWLFDCGEATQHQILRTSIKPRKISKIFITHMHGDHIFGLPGLLSSRSFQGGDIPTPLTVYGPKGIKEFIETSLSLSGTSLAYPLSIVEFTEGELLEDEQFVVTCKQLEHGIPSFGFRIMEKDRPGRLLVDRLKNDGIEPGPVYQQIKENDAVRLPDGRIIHRKQYIGPDKKGRIIAVLGDTRATDTARTLTDQADVLVHEATFGSDRADLAADYFHSTTQQAAALARNSNVKKLILTHISSRYQDGDDEQLLDEAREIFPETELAYDFYQTAIDSN</sequence>
<protein>
    <recommendedName>
        <fullName evidence="8">Ribonuclease Z</fullName>
        <shortName evidence="8">RNase Z</shortName>
        <ecNumber evidence="8">3.1.26.11</ecNumber>
    </recommendedName>
    <alternativeName>
        <fullName evidence="8">tRNA 3 endonuclease</fullName>
    </alternativeName>
    <alternativeName>
        <fullName evidence="8">tRNase Z</fullName>
    </alternativeName>
</protein>
<proteinExistence type="inferred from homology"/>
<keyword evidence="5 8" id="KW-0255">Endonuclease</keyword>
<feature type="binding site" evidence="8">
    <location>
        <position position="213"/>
    </location>
    <ligand>
        <name>Zn(2+)</name>
        <dbReference type="ChEBI" id="CHEBI:29105"/>
        <label>1</label>
        <note>catalytic</note>
    </ligand>
</feature>
<dbReference type="HAMAP" id="MF_01818">
    <property type="entry name" value="RNase_Z_BN"/>
    <property type="match status" value="1"/>
</dbReference>
<feature type="binding site" evidence="8">
    <location>
        <position position="271"/>
    </location>
    <ligand>
        <name>Zn(2+)</name>
        <dbReference type="ChEBI" id="CHEBI:29105"/>
        <label>2</label>
        <note>catalytic</note>
    </ligand>
</feature>
<evidence type="ECO:0000256" key="2">
    <source>
        <dbReference type="ARBA" id="ARBA00022694"/>
    </source>
</evidence>
<comment type="cofactor">
    <cofactor evidence="8">
        <name>Zn(2+)</name>
        <dbReference type="ChEBI" id="CHEBI:29105"/>
    </cofactor>
    <text evidence="8">Binds 2 Zn(2+) ions.</text>
</comment>
<feature type="active site" description="Proton acceptor" evidence="8">
    <location>
        <position position="67"/>
    </location>
</feature>
<evidence type="ECO:0000256" key="1">
    <source>
        <dbReference type="ARBA" id="ARBA00011738"/>
    </source>
</evidence>
<dbReference type="RefSeq" id="WP_382395727.1">
    <property type="nucleotide sequence ID" value="NZ_JBHUNA010000040.1"/>
</dbReference>
<dbReference type="Pfam" id="PF23023">
    <property type="entry name" value="Anti-Pycsar_Apyc1"/>
    <property type="match status" value="1"/>
</dbReference>
<evidence type="ECO:0000256" key="3">
    <source>
        <dbReference type="ARBA" id="ARBA00022722"/>
    </source>
</evidence>
<dbReference type="EMBL" id="JBHUNA010000040">
    <property type="protein sequence ID" value="MFD2762302.1"/>
    <property type="molecule type" value="Genomic_DNA"/>
</dbReference>
<comment type="catalytic activity">
    <reaction evidence="8">
        <text>Endonucleolytic cleavage of RNA, removing extra 3' nucleotides from tRNA precursor, generating 3' termini of tRNAs. A 3'-hydroxy group is left at the tRNA terminus and a 5'-phosphoryl group is left at the trailer molecule.</text>
        <dbReference type="EC" id="3.1.26.11"/>
    </reaction>
</comment>
<comment type="function">
    <text evidence="8">Zinc phosphodiesterase, which displays some tRNA 3'-processing endonuclease activity. Probably involved in tRNA maturation, by removing a 3'-trailer from precursor tRNA.</text>
</comment>
<dbReference type="PANTHER" id="PTHR46018">
    <property type="entry name" value="ZINC PHOSPHODIESTERASE ELAC PROTEIN 1"/>
    <property type="match status" value="1"/>
</dbReference>
<dbReference type="Gene3D" id="3.60.15.10">
    <property type="entry name" value="Ribonuclease Z/Hydroxyacylglutathione hydrolase-like"/>
    <property type="match status" value="1"/>
</dbReference>
<comment type="subunit">
    <text evidence="1 8">Homodimer.</text>
</comment>
<dbReference type="InterPro" id="IPR013471">
    <property type="entry name" value="RNase_Z/BN"/>
</dbReference>
<dbReference type="PANTHER" id="PTHR46018:SF2">
    <property type="entry name" value="ZINC PHOSPHODIESTERASE ELAC PROTEIN 1"/>
    <property type="match status" value="1"/>
</dbReference>
<dbReference type="EC" id="3.1.26.11" evidence="8"/>
<evidence type="ECO:0000256" key="8">
    <source>
        <dbReference type="HAMAP-Rule" id="MF_01818"/>
    </source>
</evidence>
<dbReference type="InterPro" id="IPR036866">
    <property type="entry name" value="RibonucZ/Hydroxyglut_hydro"/>
</dbReference>
<dbReference type="NCBIfam" id="TIGR02651">
    <property type="entry name" value="RNase_Z"/>
    <property type="match status" value="1"/>
</dbReference>
<gene>
    <name evidence="8 9" type="primary">rnz</name>
    <name evidence="9" type="ORF">ACFSUO_15185</name>
</gene>
<keyword evidence="10" id="KW-1185">Reference proteome</keyword>
<feature type="binding site" evidence="8">
    <location>
        <position position="65"/>
    </location>
    <ligand>
        <name>Zn(2+)</name>
        <dbReference type="ChEBI" id="CHEBI:29105"/>
        <label>1</label>
        <note>catalytic</note>
    </ligand>
</feature>
<evidence type="ECO:0000256" key="5">
    <source>
        <dbReference type="ARBA" id="ARBA00022759"/>
    </source>
</evidence>
<comment type="caution">
    <text evidence="9">The sequence shown here is derived from an EMBL/GenBank/DDBJ whole genome shotgun (WGS) entry which is preliminary data.</text>
</comment>
<keyword evidence="2 8" id="KW-0819">tRNA processing</keyword>
<keyword evidence="7 8" id="KW-0862">Zinc</keyword>
<dbReference type="CDD" id="cd07717">
    <property type="entry name" value="RNaseZ_ZiPD-like_MBL-fold"/>
    <property type="match status" value="1"/>
</dbReference>
<feature type="binding site" evidence="8">
    <location>
        <position position="68"/>
    </location>
    <ligand>
        <name>Zn(2+)</name>
        <dbReference type="ChEBI" id="CHEBI:29105"/>
        <label>2</label>
        <note>catalytic</note>
    </ligand>
</feature>
<feature type="binding site" evidence="8">
    <location>
        <position position="63"/>
    </location>
    <ligand>
        <name>Zn(2+)</name>
        <dbReference type="ChEBI" id="CHEBI:29105"/>
        <label>1</label>
        <note>catalytic</note>
    </ligand>
</feature>
<evidence type="ECO:0000256" key="7">
    <source>
        <dbReference type="ARBA" id="ARBA00022833"/>
    </source>
</evidence>
<keyword evidence="4 8" id="KW-0479">Metal-binding</keyword>